<dbReference type="AlphaFoldDB" id="A0A392R3T0"/>
<reference evidence="1 2" key="1">
    <citation type="journal article" date="2018" name="Front. Plant Sci.">
        <title>Red Clover (Trifolium pratense) and Zigzag Clover (T. medium) - A Picture of Genomic Similarities and Differences.</title>
        <authorList>
            <person name="Dluhosova J."/>
            <person name="Istvanek J."/>
            <person name="Nedelnik J."/>
            <person name="Repkova J."/>
        </authorList>
    </citation>
    <scope>NUCLEOTIDE SEQUENCE [LARGE SCALE GENOMIC DNA]</scope>
    <source>
        <strain evidence="2">cv. 10/8</strain>
        <tissue evidence="1">Leaf</tissue>
    </source>
</reference>
<evidence type="ECO:0000313" key="2">
    <source>
        <dbReference type="Proteomes" id="UP000265520"/>
    </source>
</evidence>
<organism evidence="1 2">
    <name type="scientific">Trifolium medium</name>
    <dbReference type="NCBI Taxonomy" id="97028"/>
    <lineage>
        <taxon>Eukaryota</taxon>
        <taxon>Viridiplantae</taxon>
        <taxon>Streptophyta</taxon>
        <taxon>Embryophyta</taxon>
        <taxon>Tracheophyta</taxon>
        <taxon>Spermatophyta</taxon>
        <taxon>Magnoliopsida</taxon>
        <taxon>eudicotyledons</taxon>
        <taxon>Gunneridae</taxon>
        <taxon>Pentapetalae</taxon>
        <taxon>rosids</taxon>
        <taxon>fabids</taxon>
        <taxon>Fabales</taxon>
        <taxon>Fabaceae</taxon>
        <taxon>Papilionoideae</taxon>
        <taxon>50 kb inversion clade</taxon>
        <taxon>NPAAA clade</taxon>
        <taxon>Hologalegina</taxon>
        <taxon>IRL clade</taxon>
        <taxon>Trifolieae</taxon>
        <taxon>Trifolium</taxon>
    </lineage>
</organism>
<comment type="caution">
    <text evidence="1">The sequence shown here is derived from an EMBL/GenBank/DDBJ whole genome shotgun (WGS) entry which is preliminary data.</text>
</comment>
<proteinExistence type="predicted"/>
<evidence type="ECO:0000313" key="1">
    <source>
        <dbReference type="EMBL" id="MCI30889.1"/>
    </source>
</evidence>
<name>A0A392R3T0_9FABA</name>
<keyword evidence="2" id="KW-1185">Reference proteome</keyword>
<sequence length="49" mass="5208">MESNGDASVREFCANGTCMKTAEVEAKLDQGNIQDAETALRDGLSLTSE</sequence>
<feature type="non-terminal residue" evidence="1">
    <location>
        <position position="49"/>
    </location>
</feature>
<dbReference type="EMBL" id="LXQA010182941">
    <property type="protein sequence ID" value="MCI30889.1"/>
    <property type="molecule type" value="Genomic_DNA"/>
</dbReference>
<dbReference type="Proteomes" id="UP000265520">
    <property type="component" value="Unassembled WGS sequence"/>
</dbReference>
<accession>A0A392R3T0</accession>
<protein>
    <submittedName>
        <fullName evidence="1">Tetratricopeptide repeat protein 7A-like</fullName>
    </submittedName>
</protein>